<dbReference type="RefSeq" id="XP_059320188.1">
    <property type="nucleotide sequence ID" value="XM_059464205.1"/>
</dbReference>
<dbReference type="FunFam" id="3.40.50.2000:FF:000100">
    <property type="entry name" value="Glycosyltransferase family 1 protein"/>
    <property type="match status" value="1"/>
</dbReference>
<proteinExistence type="predicted"/>
<dbReference type="PANTHER" id="PTHR48050:SF13">
    <property type="entry name" value="STEROL 3-BETA-GLUCOSYLTRANSFERASE UGT80A2"/>
    <property type="match status" value="1"/>
</dbReference>
<dbReference type="CDD" id="cd03784">
    <property type="entry name" value="GT1_Gtf-like"/>
    <property type="match status" value="1"/>
</dbReference>
<feature type="region of interest" description="Disordered" evidence="2">
    <location>
        <begin position="1"/>
        <end position="28"/>
    </location>
</feature>
<protein>
    <submittedName>
        <fullName evidence="5">Uncharacterized protein</fullName>
    </submittedName>
</protein>
<organism evidence="5 6">
    <name type="scientific">Pseudogymnoascus verrucosus</name>
    <dbReference type="NCBI Taxonomy" id="342668"/>
    <lineage>
        <taxon>Eukaryota</taxon>
        <taxon>Fungi</taxon>
        <taxon>Dikarya</taxon>
        <taxon>Ascomycota</taxon>
        <taxon>Pezizomycotina</taxon>
        <taxon>Leotiomycetes</taxon>
        <taxon>Thelebolales</taxon>
        <taxon>Thelebolaceae</taxon>
        <taxon>Pseudogymnoascus</taxon>
    </lineage>
</organism>
<evidence type="ECO:0000259" key="3">
    <source>
        <dbReference type="Pfam" id="PF03033"/>
    </source>
</evidence>
<keyword evidence="6" id="KW-1185">Reference proteome</keyword>
<dbReference type="FunFam" id="3.40.50.2000:FF:000009">
    <property type="entry name" value="Sterol 3-beta-glucosyltransferase UGT80A2"/>
    <property type="match status" value="1"/>
</dbReference>
<dbReference type="InterPro" id="IPR050426">
    <property type="entry name" value="Glycosyltransferase_28"/>
</dbReference>
<dbReference type="STRING" id="342668.A0A2P6FGT7"/>
<dbReference type="AlphaFoldDB" id="A0A2P6FGT7"/>
<dbReference type="GeneID" id="28836308"/>
<evidence type="ECO:0000313" key="5">
    <source>
        <dbReference type="EMBL" id="PQM43857.1"/>
    </source>
</evidence>
<dbReference type="PANTHER" id="PTHR48050">
    <property type="entry name" value="STEROL 3-BETA-GLUCOSYLTRANSFERASE"/>
    <property type="match status" value="1"/>
</dbReference>
<dbReference type="InterPro" id="IPR002213">
    <property type="entry name" value="UDP_glucos_trans"/>
</dbReference>
<reference evidence="6" key="2">
    <citation type="journal article" date="2018" name="Nat. Commun.">
        <title>Extreme sensitivity to ultraviolet light in the fungal pathogen causing white-nose syndrome of bats.</title>
        <authorList>
            <person name="Palmer J.M."/>
            <person name="Drees K.P."/>
            <person name="Foster J.T."/>
            <person name="Lindner D.L."/>
        </authorList>
    </citation>
    <scope>NUCLEOTIDE SEQUENCE [LARGE SCALE GENOMIC DNA]</scope>
    <source>
        <strain evidence="6">UAMH 10579</strain>
    </source>
</reference>
<evidence type="ECO:0000313" key="6">
    <source>
        <dbReference type="Proteomes" id="UP000091956"/>
    </source>
</evidence>
<name>A0A2P6FGT7_9PEZI</name>
<keyword evidence="1" id="KW-0808">Transferase</keyword>
<evidence type="ECO:0000256" key="2">
    <source>
        <dbReference type="SAM" id="MobiDB-lite"/>
    </source>
</evidence>
<reference evidence="5 6" key="1">
    <citation type="submission" date="2016-03" db="EMBL/GenBank/DDBJ databases">
        <title>Comparative genomics of Pseudogymnoascus destructans, the fungus causing white-nose syndrome of bats.</title>
        <authorList>
            <person name="Palmer J.M."/>
            <person name="Drees K.P."/>
            <person name="Foster J.T."/>
            <person name="Lindner D.L."/>
        </authorList>
    </citation>
    <scope>NUCLEOTIDE SEQUENCE [LARGE SCALE GENOMIC DNA]</scope>
    <source>
        <strain evidence="5 6">UAMH 10579</strain>
    </source>
</reference>
<dbReference type="SUPFAM" id="SSF53756">
    <property type="entry name" value="UDP-Glycosyltransferase/glycogen phosphorylase"/>
    <property type="match status" value="1"/>
</dbReference>
<dbReference type="Pfam" id="PF06722">
    <property type="entry name" value="EryCIII-like_C"/>
    <property type="match status" value="1"/>
</dbReference>
<dbReference type="EMBL" id="KV460212">
    <property type="protein sequence ID" value="PQM43857.1"/>
    <property type="molecule type" value="Genomic_DNA"/>
</dbReference>
<dbReference type="InterPro" id="IPR010610">
    <property type="entry name" value="EryCIII-like_C"/>
</dbReference>
<dbReference type="GO" id="GO:0016906">
    <property type="term" value="F:sterol 3-beta-glucosyltransferase activity"/>
    <property type="evidence" value="ECO:0007669"/>
    <property type="project" value="UniProtKB-ARBA"/>
</dbReference>
<dbReference type="GO" id="GO:0005975">
    <property type="term" value="P:carbohydrate metabolic process"/>
    <property type="evidence" value="ECO:0007669"/>
    <property type="project" value="InterPro"/>
</dbReference>
<feature type="domain" description="Erythromycin biosynthesis protein CIII-like C-terminal" evidence="4">
    <location>
        <begin position="426"/>
        <end position="515"/>
    </location>
</feature>
<feature type="region of interest" description="Disordered" evidence="2">
    <location>
        <begin position="736"/>
        <end position="771"/>
    </location>
</feature>
<accession>A0A2P6FGT7</accession>
<evidence type="ECO:0000256" key="1">
    <source>
        <dbReference type="ARBA" id="ARBA00022679"/>
    </source>
</evidence>
<sequence>MASKLPPPDQETEDQPTVDDAPPAYNEATGTLDLSRAGVNAQSNIADDGRIDIQINETDTQLAQQIQQLNMTAQQELPDHPSPAYTPSYLIGTLGAPPPPLNVVIQVVGSRGDVQPFVALGRELKSKYGHRIRLATHGTFKKFVEENGLEFFEIGGDPTELMAFMVKNPGLLPGMKSLKDGEVGKRRRGIAEILEGCWKSCADAKEASEESGNETKGGVKVAPFIAHAIIANPPSFAHIHCAQKLGIPLHIMFTMPWSPTHNFPHPLANIKSTNCNGSMANEMSYTLVDMMTWQGLGDIINKFRRETLELPFISQAAATTMFHRLRIPHTYCWSPALIPKPKDWGPHISISGFYFLSSGSDYQPDAELADFLAAGPPPVYIGFGSIVVDDPNAMTKMIFDTVKKTGQRALVSKGWGGLGGNELDKPDGVFMLGNVPHDWLFKHVSCVVHHGGAGTMSAGIALGRPTVIVPFFGDQPFWGAMVARAGAGPLPVPYKSLTADGLANSILEALKPETLERARELGELIREEDGCKSGAESFHAHLNVDNLRCMMSPQRPAVWRVKTTGPKREHVRLSTFAATVLGNEGILDMNVMKLYRPCKYNVEEQFLLSNMEGPNPGLSMAGSVAHSLIHLPINIGRAYAGVVTKPYNGAKTGGWRGFRKGLGKGFGDLLFPMRGIVIGGTTYGLRGAYEAIRRRMGSDTLSFILAAHFVDGYEEVKAATEEERLEVLRRWNELAPELRKEKTGGSSKSKGKGKHHDGSGPPTPSSASSTV</sequence>
<evidence type="ECO:0000259" key="4">
    <source>
        <dbReference type="Pfam" id="PF06722"/>
    </source>
</evidence>
<dbReference type="Gene3D" id="3.40.50.2000">
    <property type="entry name" value="Glycogen Phosphorylase B"/>
    <property type="match status" value="2"/>
</dbReference>
<dbReference type="InterPro" id="IPR004276">
    <property type="entry name" value="GlycoTrans_28_N"/>
</dbReference>
<feature type="domain" description="Glycosyltransferase family 28 N-terminal" evidence="3">
    <location>
        <begin position="103"/>
        <end position="261"/>
    </location>
</feature>
<gene>
    <name evidence="5" type="ORF">VE01_10753</name>
</gene>
<dbReference type="Proteomes" id="UP000091956">
    <property type="component" value="Unassembled WGS sequence"/>
</dbReference>
<dbReference type="Pfam" id="PF03033">
    <property type="entry name" value="Glyco_transf_28"/>
    <property type="match status" value="1"/>
</dbReference>